<evidence type="ECO:0000259" key="4">
    <source>
        <dbReference type="Pfam" id="PF01386"/>
    </source>
</evidence>
<keyword evidence="6" id="KW-1185">Reference proteome</keyword>
<dbReference type="EMBL" id="CP024850">
    <property type="protein sequence ID" value="QSF25331.1"/>
    <property type="molecule type" value="Genomic_DNA"/>
</dbReference>
<keyword evidence="2" id="KW-0687">Ribonucleoprotein</keyword>
<dbReference type="SUPFAM" id="SSF50715">
    <property type="entry name" value="Ribosomal protein L25-like"/>
    <property type="match status" value="1"/>
</dbReference>
<evidence type="ECO:0000256" key="2">
    <source>
        <dbReference type="ARBA" id="ARBA00023274"/>
    </source>
</evidence>
<evidence type="ECO:0000256" key="1">
    <source>
        <dbReference type="ARBA" id="ARBA00022980"/>
    </source>
</evidence>
<dbReference type="Proteomes" id="UP000663075">
    <property type="component" value="Chromosome"/>
</dbReference>
<accession>A0A974WL56</accession>
<evidence type="ECO:0000313" key="6">
    <source>
        <dbReference type="Proteomes" id="UP000663075"/>
    </source>
</evidence>
<organism evidence="5 6">
    <name type="scientific">Candidatus Nasuia deltocephalincola</name>
    <dbReference type="NCBI Taxonomy" id="1160784"/>
    <lineage>
        <taxon>Bacteria</taxon>
        <taxon>Pseudomonadati</taxon>
        <taxon>Pseudomonadota</taxon>
        <taxon>Betaproteobacteria</taxon>
        <taxon>Candidatus Nasuia</taxon>
    </lineage>
</organism>
<dbReference type="GO" id="GO:0006412">
    <property type="term" value="P:translation"/>
    <property type="evidence" value="ECO:0007669"/>
    <property type="project" value="InterPro"/>
</dbReference>
<reference evidence="5" key="1">
    <citation type="submission" date="2017-11" db="EMBL/GenBank/DDBJ databases">
        <authorList>
            <person name="Jian Z."/>
        </authorList>
    </citation>
    <scope>NUCLEOTIDE SEQUENCE</scope>
    <source>
        <strain evidence="5">YC</strain>
    </source>
</reference>
<dbReference type="Gene3D" id="2.40.240.10">
    <property type="entry name" value="Ribosomal Protein L25, Chain P"/>
    <property type="match status" value="1"/>
</dbReference>
<gene>
    <name evidence="5" type="ORF">CU086_00660</name>
</gene>
<feature type="domain" description="Large ribosomal subunit protein bL25 L25" evidence="4">
    <location>
        <begin position="11"/>
        <end position="78"/>
    </location>
</feature>
<name>A0A974WL56_9PROT</name>
<dbReference type="GO" id="GO:1990904">
    <property type="term" value="C:ribonucleoprotein complex"/>
    <property type="evidence" value="ECO:0007669"/>
    <property type="project" value="UniProtKB-KW"/>
</dbReference>
<dbReference type="Pfam" id="PF01386">
    <property type="entry name" value="Ribosomal_L25p"/>
    <property type="match status" value="1"/>
</dbReference>
<dbReference type="InterPro" id="IPR020056">
    <property type="entry name" value="Rbsml_bL25/Gln-tRNA_synth_N"/>
</dbReference>
<evidence type="ECO:0000313" key="5">
    <source>
        <dbReference type="EMBL" id="QSF25331.1"/>
    </source>
</evidence>
<proteinExistence type="predicted"/>
<dbReference type="AlphaFoldDB" id="A0A974WL56"/>
<evidence type="ECO:0000256" key="3">
    <source>
        <dbReference type="ARBA" id="ARBA00035479"/>
    </source>
</evidence>
<protein>
    <recommendedName>
        <fullName evidence="3">50S ribosomal protein L25</fullName>
    </recommendedName>
</protein>
<keyword evidence="1" id="KW-0689">Ribosomal protein</keyword>
<dbReference type="GO" id="GO:0005840">
    <property type="term" value="C:ribosome"/>
    <property type="evidence" value="ECO:0007669"/>
    <property type="project" value="UniProtKB-KW"/>
</dbReference>
<dbReference type="InterPro" id="IPR011035">
    <property type="entry name" value="Ribosomal_bL25/Gln-tRNA_synth"/>
</dbReference>
<dbReference type="InterPro" id="IPR029751">
    <property type="entry name" value="Ribosomal_L25_dom"/>
</dbReference>
<sequence length="84" mass="10363">MYIKVNKFKKKNNKKILGIIYGKNFKNKKIEFEKKNIYYEKLKKNKIIKLKLINNIFSVIIKEIKIHNYKNEIEHIDFFLKNEE</sequence>
<dbReference type="GO" id="GO:0003735">
    <property type="term" value="F:structural constituent of ribosome"/>
    <property type="evidence" value="ECO:0007669"/>
    <property type="project" value="InterPro"/>
</dbReference>